<dbReference type="RefSeq" id="WP_118901532.1">
    <property type="nucleotide sequence ID" value="NZ_QOCR01000004.1"/>
</dbReference>
<name>A0A3R6V8T4_9LACO</name>
<dbReference type="Proteomes" id="UP000284109">
    <property type="component" value="Unassembled WGS sequence"/>
</dbReference>
<dbReference type="SFLD" id="SFLDS00003">
    <property type="entry name" value="Haloacid_Dehalogenase"/>
    <property type="match status" value="1"/>
</dbReference>
<organism evidence="1 2">
    <name type="scientific">Bombilactobacillus bombi</name>
    <dbReference type="NCBI Taxonomy" id="1303590"/>
    <lineage>
        <taxon>Bacteria</taxon>
        <taxon>Bacillati</taxon>
        <taxon>Bacillota</taxon>
        <taxon>Bacilli</taxon>
        <taxon>Lactobacillales</taxon>
        <taxon>Lactobacillaceae</taxon>
        <taxon>Bombilactobacillus</taxon>
    </lineage>
</organism>
<dbReference type="Gene3D" id="1.10.150.240">
    <property type="entry name" value="Putative phosphatase, domain 2"/>
    <property type="match status" value="1"/>
</dbReference>
<dbReference type="InterPro" id="IPR050155">
    <property type="entry name" value="HAD-like_hydrolase_sf"/>
</dbReference>
<dbReference type="GO" id="GO:0006281">
    <property type="term" value="P:DNA repair"/>
    <property type="evidence" value="ECO:0007669"/>
    <property type="project" value="TreeGrafter"/>
</dbReference>
<dbReference type="EMBL" id="QOCR01000004">
    <property type="protein sequence ID" value="RHW49770.1"/>
    <property type="molecule type" value="Genomic_DNA"/>
</dbReference>
<dbReference type="InterPro" id="IPR036412">
    <property type="entry name" value="HAD-like_sf"/>
</dbReference>
<dbReference type="SFLD" id="SFLDG01129">
    <property type="entry name" value="C1.5:_HAD__Beta-PGM__Phosphata"/>
    <property type="match status" value="1"/>
</dbReference>
<dbReference type="Gene3D" id="3.40.50.1000">
    <property type="entry name" value="HAD superfamily/HAD-like"/>
    <property type="match status" value="1"/>
</dbReference>
<evidence type="ECO:0000313" key="1">
    <source>
        <dbReference type="EMBL" id="RHW49770.1"/>
    </source>
</evidence>
<dbReference type="InterPro" id="IPR041492">
    <property type="entry name" value="HAD_2"/>
</dbReference>
<keyword evidence="2" id="KW-1185">Reference proteome</keyword>
<dbReference type="InterPro" id="IPR023214">
    <property type="entry name" value="HAD_sf"/>
</dbReference>
<dbReference type="AlphaFoldDB" id="A0A3R6V8T4"/>
<sequence>MVLQNAIWDFDGTLADTYPGILASLQKTLQDFNYPIQDASKLYRFIKLHSVKEYWHQLVPDENYEKIYQYFQQVDHQMQKQISLLPHAQMTLQKIVDHRGHNYLWTHRDNLVWQLLDQNNIGQYFEDVITSQDEFARKPDPAAINSLVAKHNLLPVQTAMIGDRSLDIQAGQNANVQTIYYDVDQFHDDHQASYIVQDLQEIVTLFEKD</sequence>
<dbReference type="GO" id="GO:0008967">
    <property type="term" value="F:phosphoglycolate phosphatase activity"/>
    <property type="evidence" value="ECO:0007669"/>
    <property type="project" value="TreeGrafter"/>
</dbReference>
<evidence type="ECO:0000313" key="2">
    <source>
        <dbReference type="Proteomes" id="UP000284109"/>
    </source>
</evidence>
<dbReference type="InterPro" id="IPR023198">
    <property type="entry name" value="PGP-like_dom2"/>
</dbReference>
<proteinExistence type="predicted"/>
<comment type="caution">
    <text evidence="1">The sequence shown here is derived from an EMBL/GenBank/DDBJ whole genome shotgun (WGS) entry which is preliminary data.</text>
</comment>
<gene>
    <name evidence="1" type="ORF">DS831_06295</name>
</gene>
<dbReference type="PANTHER" id="PTHR43434:SF25">
    <property type="entry name" value="PHOSPHOGLYCOLATE PHOSPHATASE"/>
    <property type="match status" value="1"/>
</dbReference>
<dbReference type="PANTHER" id="PTHR43434">
    <property type="entry name" value="PHOSPHOGLYCOLATE PHOSPHATASE"/>
    <property type="match status" value="1"/>
</dbReference>
<reference evidence="1 2" key="1">
    <citation type="submission" date="2018-07" db="EMBL/GenBank/DDBJ databases">
        <title>Genome sequences of six Lactobacillus spp. isolated from bumble bee guts.</title>
        <authorList>
            <person name="Motta E.V.S."/>
            <person name="Moran N.A."/>
        </authorList>
    </citation>
    <scope>NUCLEOTIDE SEQUENCE [LARGE SCALE GENOMIC DNA]</scope>
    <source>
        <strain evidence="1 2">BI-1.1</strain>
    </source>
</reference>
<protein>
    <submittedName>
        <fullName evidence="1">Haloacid dehalogenase</fullName>
    </submittedName>
</protein>
<accession>A0A3R6V8T4</accession>
<dbReference type="OrthoDB" id="9807630at2"/>
<dbReference type="GO" id="GO:0005829">
    <property type="term" value="C:cytosol"/>
    <property type="evidence" value="ECO:0007669"/>
    <property type="project" value="TreeGrafter"/>
</dbReference>
<dbReference type="Pfam" id="PF13419">
    <property type="entry name" value="HAD_2"/>
    <property type="match status" value="1"/>
</dbReference>
<dbReference type="SUPFAM" id="SSF56784">
    <property type="entry name" value="HAD-like"/>
    <property type="match status" value="1"/>
</dbReference>